<gene>
    <name evidence="3" type="ORF">C8A04DRAFT_13841</name>
</gene>
<proteinExistence type="predicted"/>
<dbReference type="EMBL" id="MU853607">
    <property type="protein sequence ID" value="KAK4141690.1"/>
    <property type="molecule type" value="Genomic_DNA"/>
</dbReference>
<dbReference type="AlphaFoldDB" id="A0AAN6V070"/>
<feature type="compositionally biased region" description="Low complexity" evidence="1">
    <location>
        <begin position="74"/>
        <end position="90"/>
    </location>
</feature>
<feature type="compositionally biased region" description="Low complexity" evidence="1">
    <location>
        <begin position="464"/>
        <end position="482"/>
    </location>
</feature>
<feature type="domain" description="DnaJ homologue subfamily C member 28 conserved" evidence="2">
    <location>
        <begin position="336"/>
        <end position="405"/>
    </location>
</feature>
<dbReference type="RefSeq" id="XP_062635061.1">
    <property type="nucleotide sequence ID" value="XM_062777869.1"/>
</dbReference>
<evidence type="ECO:0000256" key="1">
    <source>
        <dbReference type="SAM" id="MobiDB-lite"/>
    </source>
</evidence>
<evidence type="ECO:0000313" key="4">
    <source>
        <dbReference type="Proteomes" id="UP001302676"/>
    </source>
</evidence>
<feature type="region of interest" description="Disordered" evidence="1">
    <location>
        <begin position="449"/>
        <end position="506"/>
    </location>
</feature>
<accession>A0AAN6V070</accession>
<sequence>MATTPYICASCARTLRQQTLLRAQPSRPRYFSSSRSSLFPATAEKPKLPTSPESPDTANTPQHNASRSDPKSSPPSSSRSETSSSHSQVRASFPSSDPTPEPNPTATLKKSPNPDPEVASTPEVDPSPGTMTTRLLHATEHALLTSSPATRNSILNDTGFSADLKAQLLSKVATASFDSQHASALTEAGLDSSGRQGGILPESAGQGTRGIASATPWRGEEEMGDVVLRMLDDGRKPLAPGLRGKYKVPEPGSAVVVDMRLRREGRVSVGRRVAGAREKAMAYAGMGVDKGTNKVKGGEKNGLSEKEREELRREFRERFAPGARAMPNTVTGLAALANERIEDAIARGQFKDIPRGKGVERDRRADNPFIDTTEYIMNKMIKRQDMVPPWIEKQQELTKAAATFRGRLRNEWKRHVARMISARGGSLQVQIARAEAYAAAEVVYNPRARRPGETAASPANTVKTTAETAGTTEAADTTTAAAKPGSIPTGPTPIETNPEPQIQHPFRDPTWHAAETSYLTLSINNLNTLTRAYNLMAPELARKPYFSLDRELDACYADVAPLVADEIRQRASNSKVRPLGSGGEIGKGGAGAGGMGGLFGGGRTSGVSVEEGREKGYGWREFWRDLWK</sequence>
<protein>
    <recommendedName>
        <fullName evidence="2">DnaJ homologue subfamily C member 28 conserved domain-containing protein</fullName>
    </recommendedName>
</protein>
<dbReference type="Proteomes" id="UP001302676">
    <property type="component" value="Unassembled WGS sequence"/>
</dbReference>
<organism evidence="3 4">
    <name type="scientific">Dichotomopilus funicola</name>
    <dbReference type="NCBI Taxonomy" id="1934379"/>
    <lineage>
        <taxon>Eukaryota</taxon>
        <taxon>Fungi</taxon>
        <taxon>Dikarya</taxon>
        <taxon>Ascomycota</taxon>
        <taxon>Pezizomycotina</taxon>
        <taxon>Sordariomycetes</taxon>
        <taxon>Sordariomycetidae</taxon>
        <taxon>Sordariales</taxon>
        <taxon>Chaetomiaceae</taxon>
        <taxon>Dichotomopilus</taxon>
    </lineage>
</organism>
<evidence type="ECO:0000313" key="3">
    <source>
        <dbReference type="EMBL" id="KAK4141690.1"/>
    </source>
</evidence>
<reference evidence="3" key="2">
    <citation type="submission" date="2023-05" db="EMBL/GenBank/DDBJ databases">
        <authorList>
            <consortium name="Lawrence Berkeley National Laboratory"/>
            <person name="Steindorff A."/>
            <person name="Hensen N."/>
            <person name="Bonometti L."/>
            <person name="Westerberg I."/>
            <person name="Brannstrom I.O."/>
            <person name="Guillou S."/>
            <person name="Cros-Aarteil S."/>
            <person name="Calhoun S."/>
            <person name="Haridas S."/>
            <person name="Kuo A."/>
            <person name="Mondo S."/>
            <person name="Pangilinan J."/>
            <person name="Riley R."/>
            <person name="Labutti K."/>
            <person name="Andreopoulos B."/>
            <person name="Lipzen A."/>
            <person name="Chen C."/>
            <person name="Yanf M."/>
            <person name="Daum C."/>
            <person name="Ng V."/>
            <person name="Clum A."/>
            <person name="Ohm R."/>
            <person name="Martin F."/>
            <person name="Silar P."/>
            <person name="Natvig D."/>
            <person name="Lalanne C."/>
            <person name="Gautier V."/>
            <person name="Ament-Velasquez S.L."/>
            <person name="Kruys A."/>
            <person name="Hutchinson M.I."/>
            <person name="Powell A.J."/>
            <person name="Barry K."/>
            <person name="Miller A.N."/>
            <person name="Grigoriev I.V."/>
            <person name="Debuchy R."/>
            <person name="Gladieux P."/>
            <person name="Thoren M.H."/>
            <person name="Johannesson H."/>
        </authorList>
    </citation>
    <scope>NUCLEOTIDE SEQUENCE</scope>
    <source>
        <strain evidence="3">CBS 141.50</strain>
    </source>
</reference>
<dbReference type="PANTHER" id="PTHR39394">
    <property type="entry name" value="YALI0E31793P"/>
    <property type="match status" value="1"/>
</dbReference>
<dbReference type="Pfam" id="PF09350">
    <property type="entry name" value="DJC28_CD"/>
    <property type="match status" value="1"/>
</dbReference>
<evidence type="ECO:0000259" key="2">
    <source>
        <dbReference type="Pfam" id="PF09350"/>
    </source>
</evidence>
<dbReference type="InterPro" id="IPR018961">
    <property type="entry name" value="DnaJ_homolog_subfam-C_membr-28"/>
</dbReference>
<dbReference type="PANTHER" id="PTHR39394:SF1">
    <property type="entry name" value="DNAJ HOMOLOGUE SUBFAMILY C MEMBER 28 CONSERVED DOMAIN-CONTAINING PROTEIN"/>
    <property type="match status" value="1"/>
</dbReference>
<feature type="region of interest" description="Disordered" evidence="1">
    <location>
        <begin position="188"/>
        <end position="212"/>
    </location>
</feature>
<keyword evidence="4" id="KW-1185">Reference proteome</keyword>
<dbReference type="GeneID" id="87814482"/>
<feature type="compositionally biased region" description="Low complexity" evidence="1">
    <location>
        <begin position="25"/>
        <end position="40"/>
    </location>
</feature>
<reference evidence="3" key="1">
    <citation type="journal article" date="2023" name="Mol. Phylogenet. Evol.">
        <title>Genome-scale phylogeny and comparative genomics of the fungal order Sordariales.</title>
        <authorList>
            <person name="Hensen N."/>
            <person name="Bonometti L."/>
            <person name="Westerberg I."/>
            <person name="Brannstrom I.O."/>
            <person name="Guillou S."/>
            <person name="Cros-Aarteil S."/>
            <person name="Calhoun S."/>
            <person name="Haridas S."/>
            <person name="Kuo A."/>
            <person name="Mondo S."/>
            <person name="Pangilinan J."/>
            <person name="Riley R."/>
            <person name="LaButti K."/>
            <person name="Andreopoulos B."/>
            <person name="Lipzen A."/>
            <person name="Chen C."/>
            <person name="Yan M."/>
            <person name="Daum C."/>
            <person name="Ng V."/>
            <person name="Clum A."/>
            <person name="Steindorff A."/>
            <person name="Ohm R.A."/>
            <person name="Martin F."/>
            <person name="Silar P."/>
            <person name="Natvig D.O."/>
            <person name="Lalanne C."/>
            <person name="Gautier V."/>
            <person name="Ament-Velasquez S.L."/>
            <person name="Kruys A."/>
            <person name="Hutchinson M.I."/>
            <person name="Powell A.J."/>
            <person name="Barry K."/>
            <person name="Miller A.N."/>
            <person name="Grigoriev I.V."/>
            <person name="Debuchy R."/>
            <person name="Gladieux P."/>
            <person name="Hiltunen Thoren M."/>
            <person name="Johannesson H."/>
        </authorList>
    </citation>
    <scope>NUCLEOTIDE SEQUENCE</scope>
    <source>
        <strain evidence="3">CBS 141.50</strain>
    </source>
</reference>
<feature type="region of interest" description="Disordered" evidence="1">
    <location>
        <begin position="20"/>
        <end position="131"/>
    </location>
</feature>
<feature type="compositionally biased region" description="Polar residues" evidence="1">
    <location>
        <begin position="51"/>
        <end position="65"/>
    </location>
</feature>
<name>A0AAN6V070_9PEZI</name>
<comment type="caution">
    <text evidence="3">The sequence shown here is derived from an EMBL/GenBank/DDBJ whole genome shotgun (WGS) entry which is preliminary data.</text>
</comment>